<accession>A0AAW1L9P0</accession>
<protein>
    <submittedName>
        <fullName evidence="1">Uncharacterized protein</fullName>
    </submittedName>
</protein>
<keyword evidence="2" id="KW-1185">Reference proteome</keyword>
<proteinExistence type="predicted"/>
<evidence type="ECO:0000313" key="1">
    <source>
        <dbReference type="EMBL" id="KAK9730655.1"/>
    </source>
</evidence>
<dbReference type="EMBL" id="JASPKY010000144">
    <property type="protein sequence ID" value="KAK9730655.1"/>
    <property type="molecule type" value="Genomic_DNA"/>
</dbReference>
<organism evidence="1 2">
    <name type="scientific">Popillia japonica</name>
    <name type="common">Japanese beetle</name>
    <dbReference type="NCBI Taxonomy" id="7064"/>
    <lineage>
        <taxon>Eukaryota</taxon>
        <taxon>Metazoa</taxon>
        <taxon>Ecdysozoa</taxon>
        <taxon>Arthropoda</taxon>
        <taxon>Hexapoda</taxon>
        <taxon>Insecta</taxon>
        <taxon>Pterygota</taxon>
        <taxon>Neoptera</taxon>
        <taxon>Endopterygota</taxon>
        <taxon>Coleoptera</taxon>
        <taxon>Polyphaga</taxon>
        <taxon>Scarabaeiformia</taxon>
        <taxon>Scarabaeidae</taxon>
        <taxon>Rutelinae</taxon>
        <taxon>Popillia</taxon>
    </lineage>
</organism>
<comment type="caution">
    <text evidence="1">The sequence shown here is derived from an EMBL/GenBank/DDBJ whole genome shotgun (WGS) entry which is preliminary data.</text>
</comment>
<dbReference type="AlphaFoldDB" id="A0AAW1L9P0"/>
<dbReference type="Proteomes" id="UP001458880">
    <property type="component" value="Unassembled WGS sequence"/>
</dbReference>
<sequence length="217" mass="26096">MYPHSLHDDYINLQMYQSNLLKRHGDYSKIQDDGLLYKFNKIHQRLEELKYLLGMEREQLEKERWQTHSLYSIPNKEISQRPSIYHPHESYSYPSAYAGANAPVSTVVDWTNYVVTPNYEYEGYINDLPPNLCSTFFRRNTNEIRGDPRTIGLYRGHLEDVEKMCNQELLNMENSLMNLRRIRRDWNCNELHAAIAPTSRKTKHVRRKKVYYYKDYY</sequence>
<reference evidence="1 2" key="1">
    <citation type="journal article" date="2024" name="BMC Genomics">
        <title>De novo assembly and annotation of Popillia japonica's genome with initial clues to its potential as an invasive pest.</title>
        <authorList>
            <person name="Cucini C."/>
            <person name="Boschi S."/>
            <person name="Funari R."/>
            <person name="Cardaioli E."/>
            <person name="Iannotti N."/>
            <person name="Marturano G."/>
            <person name="Paoli F."/>
            <person name="Bruttini M."/>
            <person name="Carapelli A."/>
            <person name="Frati F."/>
            <person name="Nardi F."/>
        </authorList>
    </citation>
    <scope>NUCLEOTIDE SEQUENCE [LARGE SCALE GENOMIC DNA]</scope>
    <source>
        <strain evidence="1">DMR45628</strain>
    </source>
</reference>
<name>A0AAW1L9P0_POPJA</name>
<evidence type="ECO:0000313" key="2">
    <source>
        <dbReference type="Proteomes" id="UP001458880"/>
    </source>
</evidence>
<gene>
    <name evidence="1" type="ORF">QE152_g14344</name>
</gene>